<comment type="subcellular location">
    <subcellularLocation>
        <location evidence="1">Membrane</location>
        <topology evidence="1">Single-pass type I membrane protein</topology>
    </subcellularLocation>
</comment>
<dbReference type="InterPro" id="IPR056969">
    <property type="entry name" value="Fn3_Dep-1_6th"/>
</dbReference>
<dbReference type="InterPro" id="IPR029021">
    <property type="entry name" value="Prot-tyrosine_phosphatase-like"/>
</dbReference>
<dbReference type="SMART" id="SM00194">
    <property type="entry name" value="PTPc"/>
    <property type="match status" value="1"/>
</dbReference>
<dbReference type="Pfam" id="PF00084">
    <property type="entry name" value="Sushi"/>
    <property type="match status" value="2"/>
</dbReference>
<dbReference type="CDD" id="cd00063">
    <property type="entry name" value="FN3"/>
    <property type="match status" value="2"/>
</dbReference>
<feature type="disulfide bond" evidence="13">
    <location>
        <begin position="1752"/>
        <end position="1779"/>
    </location>
</feature>
<evidence type="ECO:0000256" key="12">
    <source>
        <dbReference type="ARBA" id="ARBA00051722"/>
    </source>
</evidence>
<evidence type="ECO:0000256" key="10">
    <source>
        <dbReference type="ARBA" id="ARBA00023157"/>
    </source>
</evidence>
<dbReference type="Gene3D" id="2.60.40.10">
    <property type="entry name" value="Immunoglobulins"/>
    <property type="match status" value="3"/>
</dbReference>
<dbReference type="InterPro" id="IPR056970">
    <property type="entry name" value="Fn3_Dep-1_4th"/>
</dbReference>
<evidence type="ECO:0000256" key="15">
    <source>
        <dbReference type="SAM" id="SignalP"/>
    </source>
</evidence>
<evidence type="ECO:0000259" key="18">
    <source>
        <dbReference type="PROSITE" id="PS50853"/>
    </source>
</evidence>
<feature type="domain" description="Tyrosine-protein phosphatase" evidence="16">
    <location>
        <begin position="1151"/>
        <end position="1414"/>
    </location>
</feature>
<feature type="compositionally biased region" description="Basic and acidic residues" evidence="14">
    <location>
        <begin position="1656"/>
        <end position="1671"/>
    </location>
</feature>
<dbReference type="InterPro" id="IPR000242">
    <property type="entry name" value="PTP_cat"/>
</dbReference>
<dbReference type="InterPro" id="IPR000387">
    <property type="entry name" value="Tyr_Pase_dom"/>
</dbReference>
<evidence type="ECO:0000256" key="11">
    <source>
        <dbReference type="ARBA" id="ARBA00023180"/>
    </source>
</evidence>
<dbReference type="PROSITE" id="PS50853">
    <property type="entry name" value="FN3"/>
    <property type="match status" value="2"/>
</dbReference>
<dbReference type="InterPro" id="IPR056967">
    <property type="entry name" value="Fn3_Dep-1_1st"/>
</dbReference>
<keyword evidence="6" id="KW-0378">Hydrolase</keyword>
<dbReference type="SUPFAM" id="SSF57535">
    <property type="entry name" value="Complement control module/SCR domain"/>
    <property type="match status" value="2"/>
</dbReference>
<organism evidence="20 21">
    <name type="scientific">Bursaphelenchus okinawaensis</name>
    <dbReference type="NCBI Taxonomy" id="465554"/>
    <lineage>
        <taxon>Eukaryota</taxon>
        <taxon>Metazoa</taxon>
        <taxon>Ecdysozoa</taxon>
        <taxon>Nematoda</taxon>
        <taxon>Chromadorea</taxon>
        <taxon>Rhabditida</taxon>
        <taxon>Tylenchina</taxon>
        <taxon>Tylenchomorpha</taxon>
        <taxon>Aphelenchoidea</taxon>
        <taxon>Aphelenchoididae</taxon>
        <taxon>Bursaphelenchus</taxon>
    </lineage>
</organism>
<comment type="caution">
    <text evidence="20">The sequence shown here is derived from an EMBL/GenBank/DDBJ whole genome shotgun (WGS) entry which is preliminary data.</text>
</comment>
<feature type="region of interest" description="Disordered" evidence="14">
    <location>
        <begin position="1060"/>
        <end position="1114"/>
    </location>
</feature>
<dbReference type="InterPro" id="IPR003961">
    <property type="entry name" value="FN3_dom"/>
</dbReference>
<dbReference type="InterPro" id="IPR016130">
    <property type="entry name" value="Tyr_Pase_AS"/>
</dbReference>
<evidence type="ECO:0000256" key="13">
    <source>
        <dbReference type="PROSITE-ProRule" id="PRU00302"/>
    </source>
</evidence>
<dbReference type="InterPro" id="IPR041201">
    <property type="entry name" value="PTPRJ_TM"/>
</dbReference>
<dbReference type="InterPro" id="IPR036116">
    <property type="entry name" value="FN3_sf"/>
</dbReference>
<dbReference type="Gene3D" id="2.10.70.10">
    <property type="entry name" value="Complement Module, domain 1"/>
    <property type="match status" value="2"/>
</dbReference>
<keyword evidence="21" id="KW-1185">Reference proteome</keyword>
<protein>
    <recommendedName>
        <fullName evidence="2">protein-tyrosine-phosphatase</fullName>
        <ecNumber evidence="2">3.1.3.48</ecNumber>
    </recommendedName>
</protein>
<feature type="domain" description="Tyrosine specific protein phosphatases" evidence="17">
    <location>
        <begin position="1332"/>
        <end position="1405"/>
    </location>
</feature>
<feature type="chain" id="PRO_5035681471" description="protein-tyrosine-phosphatase" evidence="15">
    <location>
        <begin position="23"/>
        <end position="1844"/>
    </location>
</feature>
<dbReference type="SMART" id="SM00404">
    <property type="entry name" value="PTPc_motif"/>
    <property type="match status" value="1"/>
</dbReference>
<keyword evidence="11" id="KW-0325">Glycoprotein</keyword>
<sequence length="1844" mass="205876">MLYGIRSGLLALLFILICKLEAQTELPQVVVPSRNGTITQLSQPFSRDFLHNFRLENSQADPARSLEIYFPSEFSQFKEFIARVTDTSNVKDDTCLDTNRTFRITPQDPSSIRIDRLYPGHHYNVAILGRVEDKSISIKEEGIVMDPIPIEFNSGESVIVGHTNITFRGFKSEKALQDRFTVKYFQLDPLKRYPTLQVDDIVDQKFVELYLGNLNPGRDYDITVTAIKGSASSSPWRKTITTKPLAPTNLSVNDLNATCIRVKWLLPSESGADQFNLSYHKLQRPTEVKKTNITFGVQQADLCEDIVAGENYVFTIIAVKSNQRSDSTTITHTVRPLPPTSISLMPDYKMGKFKIVVYLNSSAVTKTDQCQIRIIDDAQKVEQVLPVTQTVNETLCATYVDLEPGRRYDISAAALSENTMSKKILKNTALEPSFNKQFFGIKMEEQKGTLIFSWPSDMNNIHDLWAKTVGNASKLHIKVDPLSESNRKDGPRQFDTSPFDGTNEVHVDHLRRGTCYKVHMYTVTSSGIVSLNKFEEFIRLSPPAIDVKVEKVEKRAVSIRVTVTSFMSDPSHPVIGDLTDCILKLMVVDDKNTTILEKSTGFVDLTTPVMGLNGLLPYHDYDVKSTIICGAPNMVPKSPCPPRSLAVPTQSFQTLQDVPNVVGKFSAQVLNPYSVQLKWEPPKVSNGPLSHYIIYVVPRLQTDQNWTISVNANDSLIHNDTNMINTVVVDNLVGGLEYRFDIQAVNAAGMSTVLGEHQTPTVKMPILAPPRPSVRIEILKDTVKSSELTIKFSSDNFSQKHGLLKMVAVVVAQVGPDGRPNDVNLDDAWALQYLRNNTMTWGAAQNFEFWPPYVATRIPLTSDSHFKPQVFAQEIGADVECLDRPTDTICNGPLKPGTHYRFKLRLFTAPHLWTDSMYSDIVITEPLRTSSAFRNVFGVLALFTLCGALAVVLLLYYTRRHRDPVSGKGSNLYGADTFTSTNQTYSTKESQWSALKMIMAERAADCLAKLGLDTNSSSPPQSNCINNGSSVIFSTTMTPRPGTAETNAVHIVPFSMTPSPNQLLTKTDSSSTLTTPNTFNAHHRRSRSLRERTGVDQKLERLPSGPPPGSKPSSVLWTVMKGADTNKSRPVRIQDFPDHVKLLSADSDYLYSVEYEELRFVGTGQSCVAADHGENRAKNRFTNILPYDHSRVKIISCDEEDGSDYVNASYIPGFNSRREFIAAQGPLPSTRDHFWKIVWEQNCPAIVALTKCVEKGRDKCHQYWPDINQRSVIYADVEVTLVNESVEYDEYVIRELRLTHLSEFGYPSRTLYHLHYMAWPDFGAPENPTGIINFLRQFRQRLPPSSHNRPSIVHCSAGVGRSGTFIALDRLIQNIEIGKALDVFGTVFEMRMQRCHMVQNEQQYIFIHSALLFVLQNFYPRLLNQSSWTSEVANPVSPFWSAPIASHATTGRWNGAEHQNGAFMEDDEGIAESGLYEVEAVKEVSAKYLVSLNEYVNQWPGFLHDHITTTWTYSTHPKTLNSYYQLSVLGMVLKSDGAKECDCAVEVLQIVDEFMGIGGGPGRPGLLGKLNHKLQRAENNILQIYGNYLQTGERFYCVSTKGECGATVPLREVESEIEYDTLYNTNENQTIELGLVDKGVICYIWDKNYHNVDSKRYDQKDDGKNTEDRHITPIPNYNDKGTKARLECSDGLGTGGADMSVCTEQGWIPNVLSSCTKVCSNFALNHGNVRYTDAQGYTRTVYSNGTVATAICNPGTRLQGVGTANCVNGEWSTVHIGSCEPIQCLRLEPAKKGAIEYSNPHEAKQFTVGSMATLTCNNGSQLKGASETVCDSDGVWKPKIGTCD</sequence>
<dbReference type="GO" id="GO:0016020">
    <property type="term" value="C:membrane"/>
    <property type="evidence" value="ECO:0007669"/>
    <property type="project" value="UniProtKB-SubCell"/>
</dbReference>
<dbReference type="InterPro" id="IPR035976">
    <property type="entry name" value="Sushi/SCR/CCP_sf"/>
</dbReference>
<keyword evidence="7" id="KW-0904">Protein phosphatase</keyword>
<dbReference type="InterPro" id="IPR057482">
    <property type="entry name" value="Fn3_Dep-1_3rd"/>
</dbReference>
<evidence type="ECO:0000256" key="6">
    <source>
        <dbReference type="ARBA" id="ARBA00022801"/>
    </source>
</evidence>
<feature type="domain" description="Fibronectin type-III" evidence="18">
    <location>
        <begin position="661"/>
        <end position="771"/>
    </location>
</feature>
<dbReference type="Pfam" id="PF24940">
    <property type="entry name" value="Fn3_Dep-1_5th"/>
    <property type="match status" value="1"/>
</dbReference>
<evidence type="ECO:0000313" key="20">
    <source>
        <dbReference type="EMBL" id="CAD5211030.1"/>
    </source>
</evidence>
<comment type="caution">
    <text evidence="13">Lacks conserved residue(s) required for the propagation of feature annotation.</text>
</comment>
<feature type="signal peptide" evidence="15">
    <location>
        <begin position="1"/>
        <end position="22"/>
    </location>
</feature>
<feature type="compositionally biased region" description="Basic and acidic residues" evidence="14">
    <location>
        <begin position="1088"/>
        <end position="1101"/>
    </location>
</feature>
<dbReference type="InterPro" id="IPR013783">
    <property type="entry name" value="Ig-like_fold"/>
</dbReference>
<keyword evidence="5" id="KW-0677">Repeat</keyword>
<name>A0A811K6P3_9BILA</name>
<dbReference type="PANTHER" id="PTHR46957">
    <property type="entry name" value="CYTOKINE RECEPTOR"/>
    <property type="match status" value="1"/>
</dbReference>
<dbReference type="Pfam" id="PF24942">
    <property type="entry name" value="Fn3_Dep-1_1st"/>
    <property type="match status" value="1"/>
</dbReference>
<evidence type="ECO:0000259" key="16">
    <source>
        <dbReference type="PROSITE" id="PS50055"/>
    </source>
</evidence>
<dbReference type="Pfam" id="PF24950">
    <property type="entry name" value="Fn3_Dep-1_6th"/>
    <property type="match status" value="1"/>
</dbReference>
<evidence type="ECO:0000256" key="3">
    <source>
        <dbReference type="ARBA" id="ARBA00022692"/>
    </source>
</evidence>
<evidence type="ECO:0000256" key="4">
    <source>
        <dbReference type="ARBA" id="ARBA00022729"/>
    </source>
</evidence>
<dbReference type="PANTHER" id="PTHR46957:SF3">
    <property type="entry name" value="CYTOKINE RECEPTOR"/>
    <property type="match status" value="1"/>
</dbReference>
<evidence type="ECO:0000256" key="1">
    <source>
        <dbReference type="ARBA" id="ARBA00004479"/>
    </source>
</evidence>
<keyword evidence="3" id="KW-0812">Transmembrane</keyword>
<feature type="region of interest" description="Disordered" evidence="14">
    <location>
        <begin position="1656"/>
        <end position="1676"/>
    </location>
</feature>
<dbReference type="Pfam" id="PF24946">
    <property type="entry name" value="Fn3_Dep-1_4th"/>
    <property type="match status" value="1"/>
</dbReference>
<evidence type="ECO:0000256" key="2">
    <source>
        <dbReference type="ARBA" id="ARBA00013064"/>
    </source>
</evidence>
<dbReference type="GO" id="GO:0004725">
    <property type="term" value="F:protein tyrosine phosphatase activity"/>
    <property type="evidence" value="ECO:0007669"/>
    <property type="project" value="UniProtKB-EC"/>
</dbReference>
<dbReference type="CDD" id="cd00033">
    <property type="entry name" value="CCP"/>
    <property type="match status" value="2"/>
</dbReference>
<feature type="compositionally biased region" description="Low complexity" evidence="14">
    <location>
        <begin position="1063"/>
        <end position="1075"/>
    </location>
</feature>
<dbReference type="Proteomes" id="UP000783686">
    <property type="component" value="Unassembled WGS sequence"/>
</dbReference>
<evidence type="ECO:0000259" key="17">
    <source>
        <dbReference type="PROSITE" id="PS50056"/>
    </source>
</evidence>
<evidence type="ECO:0000256" key="8">
    <source>
        <dbReference type="ARBA" id="ARBA00022989"/>
    </source>
</evidence>
<dbReference type="InterPro" id="IPR050713">
    <property type="entry name" value="RTP_Phos/Ushers"/>
</dbReference>
<evidence type="ECO:0000256" key="14">
    <source>
        <dbReference type="SAM" id="MobiDB-lite"/>
    </source>
</evidence>
<feature type="domain" description="Fibronectin type-III" evidence="18">
    <location>
        <begin position="246"/>
        <end position="340"/>
    </location>
</feature>
<evidence type="ECO:0000313" key="21">
    <source>
        <dbReference type="Proteomes" id="UP000614601"/>
    </source>
</evidence>
<feature type="domain" description="Sushi" evidence="19">
    <location>
        <begin position="1717"/>
        <end position="1781"/>
    </location>
</feature>
<feature type="compositionally biased region" description="Basic and acidic residues" evidence="14">
    <location>
        <begin position="482"/>
        <end position="492"/>
    </location>
</feature>
<dbReference type="OrthoDB" id="8609993at2759"/>
<dbReference type="EMBL" id="CAJFCW020000002">
    <property type="protein sequence ID" value="CAG9092574.1"/>
    <property type="molecule type" value="Genomic_DNA"/>
</dbReference>
<dbReference type="InterPro" id="IPR056966">
    <property type="entry name" value="Fn3_Dep-1_5th"/>
</dbReference>
<dbReference type="InterPro" id="IPR003595">
    <property type="entry name" value="Tyr_Pase_cat"/>
</dbReference>
<dbReference type="InterPro" id="IPR056968">
    <property type="entry name" value="Fn3_Dep-1_2nd"/>
</dbReference>
<evidence type="ECO:0000256" key="5">
    <source>
        <dbReference type="ARBA" id="ARBA00022737"/>
    </source>
</evidence>
<dbReference type="Pfam" id="PF00041">
    <property type="entry name" value="fn3"/>
    <property type="match status" value="1"/>
</dbReference>
<dbReference type="SMART" id="SM00032">
    <property type="entry name" value="CCP"/>
    <property type="match status" value="3"/>
</dbReference>
<comment type="catalytic activity">
    <reaction evidence="12">
        <text>O-phospho-L-tyrosyl-[protein] + H2O = L-tyrosyl-[protein] + phosphate</text>
        <dbReference type="Rhea" id="RHEA:10684"/>
        <dbReference type="Rhea" id="RHEA-COMP:10136"/>
        <dbReference type="Rhea" id="RHEA-COMP:20101"/>
        <dbReference type="ChEBI" id="CHEBI:15377"/>
        <dbReference type="ChEBI" id="CHEBI:43474"/>
        <dbReference type="ChEBI" id="CHEBI:46858"/>
        <dbReference type="ChEBI" id="CHEBI:61978"/>
        <dbReference type="EC" id="3.1.3.48"/>
    </reaction>
</comment>
<dbReference type="PRINTS" id="PR00700">
    <property type="entry name" value="PRTYPHPHTASE"/>
</dbReference>
<accession>A0A811K6P3</accession>
<dbReference type="PROSITE" id="PS50923">
    <property type="entry name" value="SUSHI"/>
    <property type="match status" value="2"/>
</dbReference>
<dbReference type="PROSITE" id="PS50055">
    <property type="entry name" value="TYR_PHOSPHATASE_PTP"/>
    <property type="match status" value="1"/>
</dbReference>
<proteinExistence type="predicted"/>
<keyword evidence="4 15" id="KW-0732">Signal</keyword>
<evidence type="ECO:0000256" key="7">
    <source>
        <dbReference type="ARBA" id="ARBA00022912"/>
    </source>
</evidence>
<dbReference type="SUPFAM" id="SSF49265">
    <property type="entry name" value="Fibronectin type III"/>
    <property type="match status" value="1"/>
</dbReference>
<evidence type="ECO:0000256" key="9">
    <source>
        <dbReference type="ARBA" id="ARBA00023136"/>
    </source>
</evidence>
<dbReference type="Proteomes" id="UP000614601">
    <property type="component" value="Unassembled WGS sequence"/>
</dbReference>
<reference evidence="20" key="1">
    <citation type="submission" date="2020-09" db="EMBL/GenBank/DDBJ databases">
        <authorList>
            <person name="Kikuchi T."/>
        </authorList>
    </citation>
    <scope>NUCLEOTIDE SEQUENCE</scope>
    <source>
        <strain evidence="20">SH1</strain>
    </source>
</reference>
<evidence type="ECO:0000259" key="19">
    <source>
        <dbReference type="PROSITE" id="PS50923"/>
    </source>
</evidence>
<keyword evidence="8" id="KW-1133">Transmembrane helix</keyword>
<dbReference type="GO" id="GO:0032502">
    <property type="term" value="P:developmental process"/>
    <property type="evidence" value="ECO:0007669"/>
    <property type="project" value="UniProtKB-ARBA"/>
</dbReference>
<dbReference type="Pfam" id="PF25300">
    <property type="entry name" value="Fn3_Dep-1_3rd"/>
    <property type="match status" value="1"/>
</dbReference>
<dbReference type="PROSITE" id="PS00383">
    <property type="entry name" value="TYR_PHOSPHATASE_1"/>
    <property type="match status" value="1"/>
</dbReference>
<dbReference type="Pfam" id="PF00102">
    <property type="entry name" value="Y_phosphatase"/>
    <property type="match status" value="1"/>
</dbReference>
<gene>
    <name evidence="20" type="ORF">BOKJ2_LOCUS3490</name>
</gene>
<keyword evidence="10 13" id="KW-1015">Disulfide bond</keyword>
<dbReference type="EMBL" id="CAJFDH010000002">
    <property type="protein sequence ID" value="CAD5211030.1"/>
    <property type="molecule type" value="Genomic_DNA"/>
</dbReference>
<dbReference type="SMART" id="SM00060">
    <property type="entry name" value="FN3"/>
    <property type="match status" value="4"/>
</dbReference>
<feature type="region of interest" description="Disordered" evidence="14">
    <location>
        <begin position="482"/>
        <end position="501"/>
    </location>
</feature>
<dbReference type="SUPFAM" id="SSF52799">
    <property type="entry name" value="(Phosphotyrosine protein) phosphatases II"/>
    <property type="match status" value="1"/>
</dbReference>
<feature type="disulfide bond" evidence="13">
    <location>
        <begin position="1816"/>
        <end position="1843"/>
    </location>
</feature>
<keyword evidence="9" id="KW-0472">Membrane</keyword>
<dbReference type="Gene3D" id="3.90.190.10">
    <property type="entry name" value="Protein tyrosine phosphatase superfamily"/>
    <property type="match status" value="1"/>
</dbReference>
<feature type="domain" description="Sushi" evidence="19">
    <location>
        <begin position="1782"/>
        <end position="1844"/>
    </location>
</feature>
<dbReference type="Pfam" id="PF24943">
    <property type="entry name" value="Fn3_Dep-1_2nd"/>
    <property type="match status" value="1"/>
</dbReference>
<dbReference type="EC" id="3.1.3.48" evidence="2"/>
<dbReference type="PROSITE" id="PS50056">
    <property type="entry name" value="TYR_PHOSPHATASE_2"/>
    <property type="match status" value="1"/>
</dbReference>
<dbReference type="FunFam" id="3.90.190.10:FF:000009">
    <property type="entry name" value="Receptor-type tyrosine-protein phosphatase beta"/>
    <property type="match status" value="1"/>
</dbReference>
<keyword evidence="13" id="KW-0768">Sushi</keyword>
<dbReference type="Pfam" id="PF18861">
    <property type="entry name" value="PTP_tm"/>
    <property type="match status" value="1"/>
</dbReference>
<dbReference type="InterPro" id="IPR000436">
    <property type="entry name" value="Sushi_SCR_CCP_dom"/>
</dbReference>